<gene>
    <name evidence="17" type="primary">arlS_2</name>
    <name evidence="17" type="ORF">BN1080_01218</name>
</gene>
<dbReference type="CDD" id="cd06225">
    <property type="entry name" value="HAMP"/>
    <property type="match status" value="1"/>
</dbReference>
<evidence type="ECO:0000256" key="14">
    <source>
        <dbReference type="SAM" id="Phobius"/>
    </source>
</evidence>
<dbReference type="AlphaFoldDB" id="A0A098EJ40"/>
<keyword evidence="13 14" id="KW-0472">Membrane</keyword>
<dbReference type="SUPFAM" id="SSF158472">
    <property type="entry name" value="HAMP domain-like"/>
    <property type="match status" value="1"/>
</dbReference>
<keyword evidence="7 14" id="KW-0812">Transmembrane</keyword>
<evidence type="ECO:0000259" key="15">
    <source>
        <dbReference type="PROSITE" id="PS50109"/>
    </source>
</evidence>
<evidence type="ECO:0000256" key="4">
    <source>
        <dbReference type="ARBA" id="ARBA00022475"/>
    </source>
</evidence>
<evidence type="ECO:0000256" key="8">
    <source>
        <dbReference type="ARBA" id="ARBA00022741"/>
    </source>
</evidence>
<dbReference type="STRING" id="1499687.BN1080_01218"/>
<evidence type="ECO:0000256" key="13">
    <source>
        <dbReference type="ARBA" id="ARBA00023136"/>
    </source>
</evidence>
<keyword evidence="10" id="KW-0067">ATP-binding</keyword>
<dbReference type="GO" id="GO:0000155">
    <property type="term" value="F:phosphorelay sensor kinase activity"/>
    <property type="evidence" value="ECO:0007669"/>
    <property type="project" value="InterPro"/>
</dbReference>
<dbReference type="Gene3D" id="3.30.565.10">
    <property type="entry name" value="Histidine kinase-like ATPase, C-terminal domain"/>
    <property type="match status" value="1"/>
</dbReference>
<dbReference type="EC" id="2.7.13.3" evidence="3"/>
<dbReference type="Pfam" id="PF00672">
    <property type="entry name" value="HAMP"/>
    <property type="match status" value="1"/>
</dbReference>
<evidence type="ECO:0000256" key="5">
    <source>
        <dbReference type="ARBA" id="ARBA00022553"/>
    </source>
</evidence>
<evidence type="ECO:0000256" key="11">
    <source>
        <dbReference type="ARBA" id="ARBA00022989"/>
    </source>
</evidence>
<keyword evidence="8" id="KW-0547">Nucleotide-binding</keyword>
<dbReference type="RefSeq" id="WP_052650997.1">
    <property type="nucleotide sequence ID" value="NZ_CCXS01000001.1"/>
</dbReference>
<feature type="transmembrane region" description="Helical" evidence="14">
    <location>
        <begin position="7"/>
        <end position="30"/>
    </location>
</feature>
<evidence type="ECO:0000313" key="18">
    <source>
        <dbReference type="Proteomes" id="UP000043699"/>
    </source>
</evidence>
<name>A0A098EJ40_9BACL</name>
<dbReference type="InterPro" id="IPR004358">
    <property type="entry name" value="Sig_transdc_His_kin-like_C"/>
</dbReference>
<feature type="transmembrane region" description="Helical" evidence="14">
    <location>
        <begin position="148"/>
        <end position="175"/>
    </location>
</feature>
<keyword evidence="9 17" id="KW-0418">Kinase</keyword>
<comment type="catalytic activity">
    <reaction evidence="1">
        <text>ATP + protein L-histidine = ADP + protein N-phospho-L-histidine.</text>
        <dbReference type="EC" id="2.7.13.3"/>
    </reaction>
</comment>
<keyword evidence="6" id="KW-0808">Transferase</keyword>
<dbReference type="SUPFAM" id="SSF55874">
    <property type="entry name" value="ATPase domain of HSP90 chaperone/DNA topoisomerase II/histidine kinase"/>
    <property type="match status" value="1"/>
</dbReference>
<dbReference type="EMBL" id="CCXS01000001">
    <property type="protein sequence ID" value="CEG22293.1"/>
    <property type="molecule type" value="Genomic_DNA"/>
</dbReference>
<dbReference type="SMART" id="SM00387">
    <property type="entry name" value="HATPase_c"/>
    <property type="match status" value="1"/>
</dbReference>
<protein>
    <recommendedName>
        <fullName evidence="3">histidine kinase</fullName>
        <ecNumber evidence="3">2.7.13.3</ecNumber>
    </recommendedName>
</protein>
<dbReference type="SMART" id="SM00304">
    <property type="entry name" value="HAMP"/>
    <property type="match status" value="1"/>
</dbReference>
<keyword evidence="12" id="KW-0902">Two-component regulatory system</keyword>
<dbReference type="GO" id="GO:0005524">
    <property type="term" value="F:ATP binding"/>
    <property type="evidence" value="ECO:0007669"/>
    <property type="project" value="UniProtKB-KW"/>
</dbReference>
<accession>A0A098EJ40</accession>
<evidence type="ECO:0000313" key="17">
    <source>
        <dbReference type="EMBL" id="CEG22293.1"/>
    </source>
</evidence>
<dbReference type="CDD" id="cd00082">
    <property type="entry name" value="HisKA"/>
    <property type="match status" value="1"/>
</dbReference>
<dbReference type="Pfam" id="PF02518">
    <property type="entry name" value="HATPase_c"/>
    <property type="match status" value="1"/>
</dbReference>
<evidence type="ECO:0000256" key="10">
    <source>
        <dbReference type="ARBA" id="ARBA00022840"/>
    </source>
</evidence>
<dbReference type="Gene3D" id="1.10.287.130">
    <property type="match status" value="1"/>
</dbReference>
<evidence type="ECO:0000256" key="12">
    <source>
        <dbReference type="ARBA" id="ARBA00023012"/>
    </source>
</evidence>
<dbReference type="InterPro" id="IPR003660">
    <property type="entry name" value="HAMP_dom"/>
</dbReference>
<dbReference type="SUPFAM" id="SSF47384">
    <property type="entry name" value="Homodimeric domain of signal transducing histidine kinase"/>
    <property type="match status" value="1"/>
</dbReference>
<proteinExistence type="predicted"/>
<dbReference type="InterPro" id="IPR036890">
    <property type="entry name" value="HATPase_C_sf"/>
</dbReference>
<dbReference type="Pfam" id="PF00512">
    <property type="entry name" value="HisKA"/>
    <property type="match status" value="1"/>
</dbReference>
<evidence type="ECO:0000256" key="1">
    <source>
        <dbReference type="ARBA" id="ARBA00000085"/>
    </source>
</evidence>
<dbReference type="InterPro" id="IPR036097">
    <property type="entry name" value="HisK_dim/P_sf"/>
</dbReference>
<dbReference type="InterPro" id="IPR003661">
    <property type="entry name" value="HisK_dim/P_dom"/>
</dbReference>
<keyword evidence="18" id="KW-1185">Reference proteome</keyword>
<evidence type="ECO:0000256" key="3">
    <source>
        <dbReference type="ARBA" id="ARBA00012438"/>
    </source>
</evidence>
<keyword evidence="5" id="KW-0597">Phosphoprotein</keyword>
<dbReference type="PANTHER" id="PTHR45436">
    <property type="entry name" value="SENSOR HISTIDINE KINASE YKOH"/>
    <property type="match status" value="1"/>
</dbReference>
<dbReference type="PANTHER" id="PTHR45436:SF5">
    <property type="entry name" value="SENSOR HISTIDINE KINASE TRCS"/>
    <property type="match status" value="1"/>
</dbReference>
<dbReference type="InterPro" id="IPR003594">
    <property type="entry name" value="HATPase_dom"/>
</dbReference>
<dbReference type="PROSITE" id="PS50885">
    <property type="entry name" value="HAMP"/>
    <property type="match status" value="1"/>
</dbReference>
<keyword evidence="4" id="KW-1003">Cell membrane</keyword>
<dbReference type="InterPro" id="IPR050428">
    <property type="entry name" value="TCS_sensor_his_kinase"/>
</dbReference>
<feature type="domain" description="Histidine kinase" evidence="15">
    <location>
        <begin position="234"/>
        <end position="444"/>
    </location>
</feature>
<feature type="domain" description="HAMP" evidence="16">
    <location>
        <begin position="172"/>
        <end position="226"/>
    </location>
</feature>
<sequence>MKLKTKINIWSTGMMLLILLVLMTIIYVSFSRLVYSTEVSQLQADVDALVSTFNTSDPADPSDVLRGYVPPNGLIQAKREGTDLIPSIQDPDIADDFPEELPEQSGTLKVEDDLFAYVTAPIIWTDGEIAELVVAQSLEEVVNNARTLGLVLVTVSLLAMIPIFVSSVVLGRVVTKPITDLTKTMTRIQKSGQFEKLPATDSSKDEVGQMGSTFNSMMELLEENYTKQEEFVSNASHELKTPLTVIGSYAKLLERQGMEDPKLAEEGLLAIRTETDRMKALIEQLLHIARRSETQLVWEPVDLIELARQTAAAMSTSYNRDFQLVSSATSVLVTTDLAKIKQIMYILLDNARKYSSDRIELIVKNGNIPMLQIRDYGIGIPKESIPYVFDRFYRVDKARSRETGGFGLGLSLAKQLADAMGVSLEIESEEDVGTTISIVFSADFNVQEVQSKQEGWS</sequence>
<dbReference type="FunFam" id="1.10.287.130:FF:000001">
    <property type="entry name" value="Two-component sensor histidine kinase"/>
    <property type="match status" value="1"/>
</dbReference>
<dbReference type="PROSITE" id="PS50109">
    <property type="entry name" value="HIS_KIN"/>
    <property type="match status" value="1"/>
</dbReference>
<dbReference type="InterPro" id="IPR005467">
    <property type="entry name" value="His_kinase_dom"/>
</dbReference>
<dbReference type="Gene3D" id="6.10.340.10">
    <property type="match status" value="1"/>
</dbReference>
<evidence type="ECO:0000256" key="7">
    <source>
        <dbReference type="ARBA" id="ARBA00022692"/>
    </source>
</evidence>
<reference evidence="17 18" key="1">
    <citation type="submission" date="2014-09" db="EMBL/GenBank/DDBJ databases">
        <authorList>
            <person name="Urmite Genomes Urmite Genomes"/>
        </authorList>
    </citation>
    <scope>NUCLEOTIDE SEQUENCE [LARGE SCALE GENOMIC DNA]</scope>
    <source>
        <strain evidence="17 18">ES2</strain>
    </source>
</reference>
<dbReference type="SMART" id="SM00388">
    <property type="entry name" value="HisKA"/>
    <property type="match status" value="1"/>
</dbReference>
<evidence type="ECO:0000256" key="9">
    <source>
        <dbReference type="ARBA" id="ARBA00022777"/>
    </source>
</evidence>
<dbReference type="Proteomes" id="UP000043699">
    <property type="component" value="Unassembled WGS sequence"/>
</dbReference>
<evidence type="ECO:0000256" key="2">
    <source>
        <dbReference type="ARBA" id="ARBA00004651"/>
    </source>
</evidence>
<evidence type="ECO:0000256" key="6">
    <source>
        <dbReference type="ARBA" id="ARBA00022679"/>
    </source>
</evidence>
<dbReference type="GO" id="GO:0005886">
    <property type="term" value="C:plasma membrane"/>
    <property type="evidence" value="ECO:0007669"/>
    <property type="project" value="UniProtKB-SubCell"/>
</dbReference>
<evidence type="ECO:0000259" key="16">
    <source>
        <dbReference type="PROSITE" id="PS50885"/>
    </source>
</evidence>
<organism evidence="17 18">
    <name type="scientific">Planococcus massiliensis</name>
    <dbReference type="NCBI Taxonomy" id="1499687"/>
    <lineage>
        <taxon>Bacteria</taxon>
        <taxon>Bacillati</taxon>
        <taxon>Bacillota</taxon>
        <taxon>Bacilli</taxon>
        <taxon>Bacillales</taxon>
        <taxon>Caryophanaceae</taxon>
        <taxon>Planococcus</taxon>
    </lineage>
</organism>
<keyword evidence="11 14" id="KW-1133">Transmembrane helix</keyword>
<dbReference type="CDD" id="cd00075">
    <property type="entry name" value="HATPase"/>
    <property type="match status" value="1"/>
</dbReference>
<dbReference type="PRINTS" id="PR00344">
    <property type="entry name" value="BCTRLSENSOR"/>
</dbReference>
<comment type="subcellular location">
    <subcellularLocation>
        <location evidence="2">Cell membrane</location>
        <topology evidence="2">Multi-pass membrane protein</topology>
    </subcellularLocation>
</comment>